<dbReference type="Proteomes" id="UP000256485">
    <property type="component" value="Unassembled WGS sequence"/>
</dbReference>
<evidence type="ECO:0000259" key="4">
    <source>
        <dbReference type="Pfam" id="PF13407"/>
    </source>
</evidence>
<proteinExistence type="inferred from homology"/>
<evidence type="ECO:0000313" key="5">
    <source>
        <dbReference type="EMBL" id="REF35433.1"/>
    </source>
</evidence>
<dbReference type="SUPFAM" id="SSF53822">
    <property type="entry name" value="Periplasmic binding protein-like I"/>
    <property type="match status" value="1"/>
</dbReference>
<accession>A0A3D9V418</accession>
<gene>
    <name evidence="5" type="ORF">DFJ64_0813</name>
</gene>
<dbReference type="CDD" id="cd20007">
    <property type="entry name" value="PBP1_ABC_sugar_binding-like"/>
    <property type="match status" value="1"/>
</dbReference>
<dbReference type="GO" id="GO:0030246">
    <property type="term" value="F:carbohydrate binding"/>
    <property type="evidence" value="ECO:0007669"/>
    <property type="project" value="UniProtKB-ARBA"/>
</dbReference>
<evidence type="ECO:0000313" key="6">
    <source>
        <dbReference type="Proteomes" id="UP000256485"/>
    </source>
</evidence>
<dbReference type="Pfam" id="PF13407">
    <property type="entry name" value="Peripla_BP_4"/>
    <property type="match status" value="1"/>
</dbReference>
<dbReference type="InterPro" id="IPR028082">
    <property type="entry name" value="Peripla_BP_I"/>
</dbReference>
<keyword evidence="3" id="KW-0732">Signal</keyword>
<comment type="subcellular location">
    <subcellularLocation>
        <location evidence="1">Cell envelope</location>
    </subcellularLocation>
</comment>
<dbReference type="PROSITE" id="PS51257">
    <property type="entry name" value="PROKAR_LIPOPROTEIN"/>
    <property type="match status" value="1"/>
</dbReference>
<evidence type="ECO:0000256" key="3">
    <source>
        <dbReference type="ARBA" id="ARBA00022729"/>
    </source>
</evidence>
<dbReference type="PANTHER" id="PTHR46847:SF1">
    <property type="entry name" value="D-ALLOSE-BINDING PERIPLASMIC PROTEIN-RELATED"/>
    <property type="match status" value="1"/>
</dbReference>
<sequence length="337" mass="34684">MTPAGREEQLHPLRRAFLAFLSVGLVVASAAGCGAEDTGSGGDGYRISLIVGLKGDDFYGSLACGARQAAKKLGVELDVQGPNKWDAAEQIPILNSVIAARPDAILIAPVDDTALQAPLEQAAAHGITVVLVDTTVKNPSFAVSQVTSDDELAGEKAAEEVIRLTGGTGAVVTINTQPGVSTVAARVRGFEKRLAQEPGIEYVGERFAGDDAAKASSVVTSTLAAHPNLAAVFATNTLTGQGAATGIRNAHKSGEIKLIGFDANPSGVQALRDGSAQGQVVLKPLDIGAEGVEQAVNALSGKPVTKLIRTGSFVATKDNLDDPETQKYLYRESCTGA</sequence>
<dbReference type="OrthoDB" id="9800520at2"/>
<dbReference type="Gene3D" id="3.40.50.2300">
    <property type="match status" value="2"/>
</dbReference>
<evidence type="ECO:0000256" key="1">
    <source>
        <dbReference type="ARBA" id="ARBA00004196"/>
    </source>
</evidence>
<organism evidence="5 6">
    <name type="scientific">Thermasporomyces composti</name>
    <dbReference type="NCBI Taxonomy" id="696763"/>
    <lineage>
        <taxon>Bacteria</taxon>
        <taxon>Bacillati</taxon>
        <taxon>Actinomycetota</taxon>
        <taxon>Actinomycetes</taxon>
        <taxon>Propionibacteriales</taxon>
        <taxon>Nocardioidaceae</taxon>
        <taxon>Thermasporomyces</taxon>
    </lineage>
</organism>
<protein>
    <submittedName>
        <fullName evidence="5">Monosaccharide ABC transporter substrate-binding protein (CUT2 family)</fullName>
    </submittedName>
</protein>
<comment type="caution">
    <text evidence="5">The sequence shown here is derived from an EMBL/GenBank/DDBJ whole genome shotgun (WGS) entry which is preliminary data.</text>
</comment>
<dbReference type="PANTHER" id="PTHR46847">
    <property type="entry name" value="D-ALLOSE-BINDING PERIPLASMIC PROTEIN-RELATED"/>
    <property type="match status" value="1"/>
</dbReference>
<dbReference type="AlphaFoldDB" id="A0A3D9V418"/>
<reference evidence="5 6" key="1">
    <citation type="submission" date="2018-08" db="EMBL/GenBank/DDBJ databases">
        <title>Sequencing the genomes of 1000 actinobacteria strains.</title>
        <authorList>
            <person name="Klenk H.-P."/>
        </authorList>
    </citation>
    <scope>NUCLEOTIDE SEQUENCE [LARGE SCALE GENOMIC DNA]</scope>
    <source>
        <strain evidence="5 6">DSM 22891</strain>
    </source>
</reference>
<dbReference type="EMBL" id="QTUC01000001">
    <property type="protein sequence ID" value="REF35433.1"/>
    <property type="molecule type" value="Genomic_DNA"/>
</dbReference>
<evidence type="ECO:0000256" key="2">
    <source>
        <dbReference type="ARBA" id="ARBA00007639"/>
    </source>
</evidence>
<keyword evidence="6" id="KW-1185">Reference proteome</keyword>
<name>A0A3D9V418_THECX</name>
<dbReference type="GO" id="GO:0030313">
    <property type="term" value="C:cell envelope"/>
    <property type="evidence" value="ECO:0007669"/>
    <property type="project" value="UniProtKB-SubCell"/>
</dbReference>
<feature type="domain" description="Periplasmic binding protein" evidence="4">
    <location>
        <begin position="47"/>
        <end position="302"/>
    </location>
</feature>
<dbReference type="InterPro" id="IPR025997">
    <property type="entry name" value="SBP_2_dom"/>
</dbReference>
<comment type="similarity">
    <text evidence="2">Belongs to the bacterial solute-binding protein 2 family.</text>
</comment>